<dbReference type="EMBL" id="JAUEPS010000003">
    <property type="protein sequence ID" value="KAK0466710.1"/>
    <property type="molecule type" value="Genomic_DNA"/>
</dbReference>
<dbReference type="InterPro" id="IPR059179">
    <property type="entry name" value="MLKL-like_MCAfunc"/>
</dbReference>
<evidence type="ECO:0000256" key="1">
    <source>
        <dbReference type="SAM" id="Phobius"/>
    </source>
</evidence>
<dbReference type="AlphaFoldDB" id="A0AA39U479"/>
<dbReference type="SUPFAM" id="SSF56112">
    <property type="entry name" value="Protein kinase-like (PK-like)"/>
    <property type="match status" value="1"/>
</dbReference>
<comment type="caution">
    <text evidence="2">The sequence shown here is derived from an EMBL/GenBank/DDBJ whole genome shotgun (WGS) entry which is preliminary data.</text>
</comment>
<keyword evidence="3" id="KW-1185">Reference proteome</keyword>
<reference evidence="2" key="1">
    <citation type="submission" date="2023-06" db="EMBL/GenBank/DDBJ databases">
        <authorList>
            <consortium name="Lawrence Berkeley National Laboratory"/>
            <person name="Ahrendt S."/>
            <person name="Sahu N."/>
            <person name="Indic B."/>
            <person name="Wong-Bajracharya J."/>
            <person name="Merenyi Z."/>
            <person name="Ke H.-M."/>
            <person name="Monk M."/>
            <person name="Kocsube S."/>
            <person name="Drula E."/>
            <person name="Lipzen A."/>
            <person name="Balint B."/>
            <person name="Henrissat B."/>
            <person name="Andreopoulos B."/>
            <person name="Martin F.M."/>
            <person name="Harder C.B."/>
            <person name="Rigling D."/>
            <person name="Ford K.L."/>
            <person name="Foster G.D."/>
            <person name="Pangilinan J."/>
            <person name="Papanicolaou A."/>
            <person name="Barry K."/>
            <person name="LaButti K."/>
            <person name="Viragh M."/>
            <person name="Koriabine M."/>
            <person name="Yan M."/>
            <person name="Riley R."/>
            <person name="Champramary S."/>
            <person name="Plett K.L."/>
            <person name="Tsai I.J."/>
            <person name="Slot J."/>
            <person name="Sipos G."/>
            <person name="Plett J."/>
            <person name="Nagy L.G."/>
            <person name="Grigoriev I.V."/>
        </authorList>
    </citation>
    <scope>NUCLEOTIDE SEQUENCE</scope>
    <source>
        <strain evidence="2">CCBAS 213</strain>
    </source>
</reference>
<evidence type="ECO:0000313" key="2">
    <source>
        <dbReference type="EMBL" id="KAK0466710.1"/>
    </source>
</evidence>
<gene>
    <name evidence="2" type="ORF">EV420DRAFT_1758651</name>
</gene>
<dbReference type="InterPro" id="IPR036537">
    <property type="entry name" value="Adaptor_Cbl_N_dom_sf"/>
</dbReference>
<name>A0AA39U479_ARMTA</name>
<dbReference type="Proteomes" id="UP001175211">
    <property type="component" value="Unassembled WGS sequence"/>
</dbReference>
<keyword evidence="1" id="KW-1133">Transmembrane helix</keyword>
<protein>
    <recommendedName>
        <fullName evidence="4">Protein kinase domain-containing protein</fullName>
    </recommendedName>
</protein>
<evidence type="ECO:0000313" key="3">
    <source>
        <dbReference type="Proteomes" id="UP001175211"/>
    </source>
</evidence>
<dbReference type="GO" id="GO:0007166">
    <property type="term" value="P:cell surface receptor signaling pathway"/>
    <property type="evidence" value="ECO:0007669"/>
    <property type="project" value="InterPro"/>
</dbReference>
<keyword evidence="1" id="KW-0812">Transmembrane</keyword>
<dbReference type="GeneID" id="85364103"/>
<accession>A0AA39U479</accession>
<keyword evidence="1" id="KW-0472">Membrane</keyword>
<proteinExistence type="predicted"/>
<dbReference type="RefSeq" id="XP_060337302.1">
    <property type="nucleotide sequence ID" value="XM_060480555.1"/>
</dbReference>
<sequence length="791" mass="89874">MTRSSSLETRVDIAKVAATAGEMAPFLYIKGLCGCVVLILETIQKADKNDKDLRVLAESIGKTIETVQNTVKEHGESSALRFHDVCAELQVYLTNLLVDLSSTRHKSCGFKRFLKTNKVSDTVSGYQERVRAIREDFLIRTAIDSRIVISDIKDGLKASTDALTSVIEMSQRHTMSDIDKHADSIYGEIHTWGVLQSKKTDKLSADVQMLKERGSYKGFIRDVLPGDIYLRDLLIPSGWHPYLSNKMVAFSDYSADVDNSNVPKIVRVYTCTHNNEQDVMRQFHIDLDRLIKLKHQNIAQVFGVCRSPDFTAIIFHGTTRKSMRNYVASLTATQSLYFHFQLFNDLESTSAYLSKFYRSGTSPVGWTNDVVDTDPRDMYINERGRIVLTELSYSYFLNAFSVNIAQHLEAQSAVTLRPRQITPDASHTNSIRDWNSLMRRTSLDKSYLIEIYDAFYHLIGVEYTFSHPPGIRYPCSRGLVLQAESEMIFPCMAVGKILVEPTEWAVAWNGHSMPFSTCSGSFTIHNLSVNQKHSLHITPRDFRTPEYYTKTQQMMSSWLAQASRLSLSFSQNIRGIDCRMHDIKCVEVCLAVYFDLQITPCYDPFQLQDTFMADSEYTFALSLTICEPRLDSQSNVISWPVIHWFCHSSVSNEISVEEVEALFGIQVSFGANPRMYSIPEKVFSTIVEINTMCGFDPALEGADVCEYFDLPRLEIFEDSNIEHFPGYEIDETELPVTVRDRKDAVDVTPVTHIRAEKEPSASRMSQNRLILVLIALIIVTLSLVMHLFMKV</sequence>
<dbReference type="InterPro" id="IPR011009">
    <property type="entry name" value="Kinase-like_dom_sf"/>
</dbReference>
<organism evidence="2 3">
    <name type="scientific">Armillaria tabescens</name>
    <name type="common">Ringless honey mushroom</name>
    <name type="synonym">Agaricus tabescens</name>
    <dbReference type="NCBI Taxonomy" id="1929756"/>
    <lineage>
        <taxon>Eukaryota</taxon>
        <taxon>Fungi</taxon>
        <taxon>Dikarya</taxon>
        <taxon>Basidiomycota</taxon>
        <taxon>Agaricomycotina</taxon>
        <taxon>Agaricomycetes</taxon>
        <taxon>Agaricomycetidae</taxon>
        <taxon>Agaricales</taxon>
        <taxon>Marasmiineae</taxon>
        <taxon>Physalacriaceae</taxon>
        <taxon>Desarmillaria</taxon>
    </lineage>
</organism>
<dbReference type="CDD" id="cd21037">
    <property type="entry name" value="MLKL_NTD"/>
    <property type="match status" value="1"/>
</dbReference>
<feature type="transmembrane region" description="Helical" evidence="1">
    <location>
        <begin position="769"/>
        <end position="789"/>
    </location>
</feature>
<dbReference type="Gene3D" id="1.20.930.20">
    <property type="entry name" value="Adaptor protein Cbl, N-terminal domain"/>
    <property type="match status" value="1"/>
</dbReference>
<evidence type="ECO:0008006" key="4">
    <source>
        <dbReference type="Google" id="ProtNLM"/>
    </source>
</evidence>